<evidence type="ECO:0000256" key="2">
    <source>
        <dbReference type="SAM" id="SignalP"/>
    </source>
</evidence>
<name>A0A1M7UPC0_9FIRM</name>
<keyword evidence="4" id="KW-1185">Reference proteome</keyword>
<dbReference type="Proteomes" id="UP000184010">
    <property type="component" value="Unassembled WGS sequence"/>
</dbReference>
<evidence type="ECO:0000313" key="4">
    <source>
        <dbReference type="Proteomes" id="UP000184010"/>
    </source>
</evidence>
<dbReference type="STRING" id="1121395.SAMN02745215_04269"/>
<feature type="chain" id="PRO_5012138999" description="tRNA_anti-like" evidence="2">
    <location>
        <begin position="27"/>
        <end position="195"/>
    </location>
</feature>
<protein>
    <recommendedName>
        <fullName evidence="5">tRNA_anti-like</fullName>
    </recommendedName>
</protein>
<evidence type="ECO:0000256" key="1">
    <source>
        <dbReference type="SAM" id="MobiDB-lite"/>
    </source>
</evidence>
<dbReference type="RefSeq" id="WP_072774463.1">
    <property type="nucleotide sequence ID" value="NZ_FRDN01000015.1"/>
</dbReference>
<accession>A0A1M7UPC0</accession>
<gene>
    <name evidence="3" type="ORF">SAMN02745215_04269</name>
</gene>
<feature type="region of interest" description="Disordered" evidence="1">
    <location>
        <begin position="22"/>
        <end position="71"/>
    </location>
</feature>
<reference evidence="4" key="1">
    <citation type="submission" date="2016-12" db="EMBL/GenBank/DDBJ databases">
        <authorList>
            <person name="Varghese N."/>
            <person name="Submissions S."/>
        </authorList>
    </citation>
    <scope>NUCLEOTIDE SEQUENCE [LARGE SCALE GENOMIC DNA]</scope>
    <source>
        <strain evidence="4">DSM 11544</strain>
    </source>
</reference>
<evidence type="ECO:0000313" key="3">
    <source>
        <dbReference type="EMBL" id="SHN84745.1"/>
    </source>
</evidence>
<keyword evidence="2" id="KW-0732">Signal</keyword>
<feature type="compositionally biased region" description="Basic and acidic residues" evidence="1">
    <location>
        <begin position="37"/>
        <end position="71"/>
    </location>
</feature>
<organism evidence="3 4">
    <name type="scientific">Desulfitobacterium chlororespirans DSM 11544</name>
    <dbReference type="NCBI Taxonomy" id="1121395"/>
    <lineage>
        <taxon>Bacteria</taxon>
        <taxon>Bacillati</taxon>
        <taxon>Bacillota</taxon>
        <taxon>Clostridia</taxon>
        <taxon>Eubacteriales</taxon>
        <taxon>Desulfitobacteriaceae</taxon>
        <taxon>Desulfitobacterium</taxon>
    </lineage>
</organism>
<dbReference type="PROSITE" id="PS51257">
    <property type="entry name" value="PROKAR_LIPOPROTEIN"/>
    <property type="match status" value="1"/>
</dbReference>
<proteinExistence type="predicted"/>
<dbReference type="EMBL" id="FRDN01000015">
    <property type="protein sequence ID" value="SHN84745.1"/>
    <property type="molecule type" value="Genomic_DNA"/>
</dbReference>
<dbReference type="AlphaFoldDB" id="A0A1M7UPC0"/>
<sequence>MKKVFYLIMATVISITLIGCSSGSSAPQKAETTQADAEAKAKKEAEEQAAKEKAEAEAKAAEEARAKAEAEAKAAEEAKALETLKSEAQTIPYKDLARNPDAHMDKSVKYTGEVIQVQEEDGLVGLRVNVTKGDYGFWDDTVFVAYSQDILPSRVLEKDIITFYGTSKGLLTYETVMGSNMTIPQIHAQIVEINE</sequence>
<evidence type="ECO:0008006" key="5">
    <source>
        <dbReference type="Google" id="ProtNLM"/>
    </source>
</evidence>
<feature type="signal peptide" evidence="2">
    <location>
        <begin position="1"/>
        <end position="26"/>
    </location>
</feature>